<accession>A0A371IVS5</accession>
<comment type="caution">
    <text evidence="2">The sequence shown here is derived from an EMBL/GenBank/DDBJ whole genome shotgun (WGS) entry which is preliminary data.</text>
</comment>
<feature type="transmembrane region" description="Helical" evidence="1">
    <location>
        <begin position="150"/>
        <end position="170"/>
    </location>
</feature>
<gene>
    <name evidence="2" type="ORF">CHF27_002700</name>
</gene>
<protein>
    <submittedName>
        <fullName evidence="2">DUF4184 family protein</fullName>
    </submittedName>
</protein>
<dbReference type="AlphaFoldDB" id="A0A371IVS5"/>
<evidence type="ECO:0000256" key="1">
    <source>
        <dbReference type="SAM" id="Phobius"/>
    </source>
</evidence>
<sequence length="244" mass="28407">MPFTLSHPAAVIFLRNKYLNFMGLILGSMSPDYIYFILFRPSSNIGHTLLGMILLNLPLCFVINFLFDVYIKESLILNLPNNISKQYNYLIKYNNNMKDIKSIIVFIYSAFIGMFTHIFWDSFTHKSGFFVNKISFLNYKIHIMSLNIPVYKFCQHFSTIIGTIIIIIYLYKIRNINGKLIKSKIKKIIYYFIVFITVVVVLLVSFIYFKIDKSFGIGTFVVTAINGTFIGMVFAGHYYIRNKS</sequence>
<dbReference type="Pfam" id="PF13803">
    <property type="entry name" value="DUF4184"/>
    <property type="match status" value="1"/>
</dbReference>
<keyword evidence="1" id="KW-1133">Transmembrane helix</keyword>
<keyword evidence="1" id="KW-0812">Transmembrane</keyword>
<name>A0A371IVS5_9FIRM</name>
<proteinExistence type="predicted"/>
<dbReference type="RefSeq" id="WP_095405955.1">
    <property type="nucleotide sequence ID" value="NZ_NOJZ02000002.1"/>
</dbReference>
<reference evidence="2 3" key="1">
    <citation type="journal article" date="2017" name="Genome Announc.">
        <title>Draft Genome Sequence of Romboutsia maritimum sp. nov. Strain CCRI-22766(T), Isolated from Coastal Estuarine Mud.</title>
        <authorList>
            <person name="Maheux A.F."/>
            <person name="Boudreau D.K."/>
            <person name="Berube E."/>
            <person name="Boissinot M."/>
            <person name="Raymond F."/>
            <person name="Brodeur S."/>
            <person name="Corbeil J."/>
            <person name="Brightwell G."/>
            <person name="Broda D."/>
            <person name="Omar R.F."/>
            <person name="Bergeron M.G."/>
        </authorList>
    </citation>
    <scope>NUCLEOTIDE SEQUENCE [LARGE SCALE GENOMIC DNA]</scope>
    <source>
        <strain evidence="2 3">CCRI-22766</strain>
    </source>
</reference>
<feature type="transmembrane region" description="Helical" evidence="1">
    <location>
        <begin position="45"/>
        <end position="67"/>
    </location>
</feature>
<keyword evidence="3" id="KW-1185">Reference proteome</keyword>
<feature type="transmembrane region" description="Helical" evidence="1">
    <location>
        <begin position="21"/>
        <end position="39"/>
    </location>
</feature>
<feature type="transmembrane region" description="Helical" evidence="1">
    <location>
        <begin position="102"/>
        <end position="120"/>
    </location>
</feature>
<keyword evidence="1" id="KW-0472">Membrane</keyword>
<organism evidence="2 3">
    <name type="scientific">Romboutsia maritimum</name>
    <dbReference type="NCBI Taxonomy" id="2020948"/>
    <lineage>
        <taxon>Bacteria</taxon>
        <taxon>Bacillati</taxon>
        <taxon>Bacillota</taxon>
        <taxon>Clostridia</taxon>
        <taxon>Peptostreptococcales</taxon>
        <taxon>Peptostreptococcaceae</taxon>
        <taxon>Romboutsia</taxon>
    </lineage>
</organism>
<dbReference type="EMBL" id="NOJZ02000002">
    <property type="protein sequence ID" value="RDY24569.1"/>
    <property type="molecule type" value="Genomic_DNA"/>
</dbReference>
<feature type="transmembrane region" description="Helical" evidence="1">
    <location>
        <begin position="190"/>
        <end position="209"/>
    </location>
</feature>
<dbReference type="Proteomes" id="UP000243494">
    <property type="component" value="Unassembled WGS sequence"/>
</dbReference>
<dbReference type="InterPro" id="IPR025238">
    <property type="entry name" value="DUF4184"/>
</dbReference>
<dbReference type="OrthoDB" id="8481923at2"/>
<evidence type="ECO:0000313" key="2">
    <source>
        <dbReference type="EMBL" id="RDY24569.1"/>
    </source>
</evidence>
<feature type="transmembrane region" description="Helical" evidence="1">
    <location>
        <begin position="215"/>
        <end position="240"/>
    </location>
</feature>
<evidence type="ECO:0000313" key="3">
    <source>
        <dbReference type="Proteomes" id="UP000243494"/>
    </source>
</evidence>